<name>A0A0E9T4C5_ANGAN</name>
<organism evidence="1">
    <name type="scientific">Anguilla anguilla</name>
    <name type="common">European freshwater eel</name>
    <name type="synonym">Muraena anguilla</name>
    <dbReference type="NCBI Taxonomy" id="7936"/>
    <lineage>
        <taxon>Eukaryota</taxon>
        <taxon>Metazoa</taxon>
        <taxon>Chordata</taxon>
        <taxon>Craniata</taxon>
        <taxon>Vertebrata</taxon>
        <taxon>Euteleostomi</taxon>
        <taxon>Actinopterygii</taxon>
        <taxon>Neopterygii</taxon>
        <taxon>Teleostei</taxon>
        <taxon>Anguilliformes</taxon>
        <taxon>Anguillidae</taxon>
        <taxon>Anguilla</taxon>
    </lineage>
</organism>
<sequence>MQPKNVATRWGSWITHWAIFMEF</sequence>
<dbReference type="EMBL" id="GBXM01060757">
    <property type="protein sequence ID" value="JAH47820.1"/>
    <property type="molecule type" value="Transcribed_RNA"/>
</dbReference>
<accession>A0A0E9T4C5</accession>
<reference evidence="1" key="2">
    <citation type="journal article" date="2015" name="Fish Shellfish Immunol.">
        <title>Early steps in the European eel (Anguilla anguilla)-Vibrio vulnificus interaction in the gills: Role of the RtxA13 toxin.</title>
        <authorList>
            <person name="Callol A."/>
            <person name="Pajuelo D."/>
            <person name="Ebbesson L."/>
            <person name="Teles M."/>
            <person name="MacKenzie S."/>
            <person name="Amaro C."/>
        </authorList>
    </citation>
    <scope>NUCLEOTIDE SEQUENCE</scope>
</reference>
<dbReference type="AlphaFoldDB" id="A0A0E9T4C5"/>
<evidence type="ECO:0000313" key="1">
    <source>
        <dbReference type="EMBL" id="JAH47820.1"/>
    </source>
</evidence>
<protein>
    <submittedName>
        <fullName evidence="1">Uncharacterized protein</fullName>
    </submittedName>
</protein>
<proteinExistence type="predicted"/>
<reference evidence="1" key="1">
    <citation type="submission" date="2014-11" db="EMBL/GenBank/DDBJ databases">
        <authorList>
            <person name="Amaro Gonzalez C."/>
        </authorList>
    </citation>
    <scope>NUCLEOTIDE SEQUENCE</scope>
</reference>